<keyword evidence="3" id="KW-1185">Reference proteome</keyword>
<protein>
    <submittedName>
        <fullName evidence="2">Uncharacterized protein</fullName>
    </submittedName>
</protein>
<sequence length="270" mass="31324">MFRWSVLSLFDLRLSSDATSECSMELEAEYNARMKSQQCNKSLQEVLGENYLDFMKSLFEQSYNDLCMVFSAPEDYLKGGERTLFSEVFIQQFKNSGKMTKLLQFVWWIEKKMPNIDHSWLMAKNNINFIMLESSGVVEEIFKHTLEDTTKNLKHGTELLASMLCSYRSCNINTVKRIVVLTGHIIGNKLTIIKYSCGNSQKWSACEVRLCEVPLTFESRKATIKLFEVFAYIYLTLKEQEKVYDQLADEKLGLVNVEEMDKAQNSQCFL</sequence>
<dbReference type="VEuPathDB" id="FungiDB:MUCCIDRAFT_108785"/>
<feature type="signal peptide" evidence="1">
    <location>
        <begin position="1"/>
        <end position="20"/>
    </location>
</feature>
<organism evidence="2 3">
    <name type="scientific">Mucor lusitanicus CBS 277.49</name>
    <dbReference type="NCBI Taxonomy" id="747725"/>
    <lineage>
        <taxon>Eukaryota</taxon>
        <taxon>Fungi</taxon>
        <taxon>Fungi incertae sedis</taxon>
        <taxon>Mucoromycota</taxon>
        <taxon>Mucoromycotina</taxon>
        <taxon>Mucoromycetes</taxon>
        <taxon>Mucorales</taxon>
        <taxon>Mucorineae</taxon>
        <taxon>Mucoraceae</taxon>
        <taxon>Mucor</taxon>
    </lineage>
</organism>
<evidence type="ECO:0000256" key="1">
    <source>
        <dbReference type="SAM" id="SignalP"/>
    </source>
</evidence>
<dbReference type="AlphaFoldDB" id="A0A162MUQ3"/>
<gene>
    <name evidence="2" type="ORF">MUCCIDRAFT_108785</name>
</gene>
<dbReference type="Proteomes" id="UP000077051">
    <property type="component" value="Unassembled WGS sequence"/>
</dbReference>
<reference evidence="2 3" key="1">
    <citation type="submission" date="2015-06" db="EMBL/GenBank/DDBJ databases">
        <title>Expansion of signal transduction pathways in fungi by whole-genome duplication.</title>
        <authorList>
            <consortium name="DOE Joint Genome Institute"/>
            <person name="Corrochano L.M."/>
            <person name="Kuo A."/>
            <person name="Marcet-Houben M."/>
            <person name="Polaino S."/>
            <person name="Salamov A."/>
            <person name="Villalobos J.M."/>
            <person name="Alvarez M.I."/>
            <person name="Avalos J."/>
            <person name="Benito E.P."/>
            <person name="Benoit I."/>
            <person name="Burger G."/>
            <person name="Camino L.P."/>
            <person name="Canovas D."/>
            <person name="Cerda-Olmedo E."/>
            <person name="Cheng J.-F."/>
            <person name="Dominguez A."/>
            <person name="Elias M."/>
            <person name="Eslava A.P."/>
            <person name="Glaser F."/>
            <person name="Grimwood J."/>
            <person name="Gutierrez G."/>
            <person name="Heitman J."/>
            <person name="Henrissat B."/>
            <person name="Iturriaga E.A."/>
            <person name="Lang B.F."/>
            <person name="Lavin J.L."/>
            <person name="Lee S."/>
            <person name="Li W."/>
            <person name="Lindquist E."/>
            <person name="Lopez-Garcia S."/>
            <person name="Luque E.M."/>
            <person name="Marcos A.T."/>
            <person name="Martin J."/>
            <person name="Mccluskey K."/>
            <person name="Medina H.R."/>
            <person name="Miralles-Duran A."/>
            <person name="Miyazaki A."/>
            <person name="Munoz-Torres E."/>
            <person name="Oguiza J.A."/>
            <person name="Ohm R."/>
            <person name="Olmedo M."/>
            <person name="Orejas M."/>
            <person name="Ortiz-Castellanos L."/>
            <person name="Pisabarro A.G."/>
            <person name="Rodriguez-Romero J."/>
            <person name="Ruiz-Herrera J."/>
            <person name="Ruiz-Vazquez R."/>
            <person name="Sanz C."/>
            <person name="Schackwitz W."/>
            <person name="Schmutz J."/>
            <person name="Shahriari M."/>
            <person name="Shelest E."/>
            <person name="Silva-Franco F."/>
            <person name="Soanes D."/>
            <person name="Syed K."/>
            <person name="Tagua V.G."/>
            <person name="Talbot N.J."/>
            <person name="Thon M."/>
            <person name="De Vries R.P."/>
            <person name="Wiebenga A."/>
            <person name="Yadav J.S."/>
            <person name="Braun E.L."/>
            <person name="Baker S."/>
            <person name="Garre V."/>
            <person name="Horwitz B."/>
            <person name="Torres-Martinez S."/>
            <person name="Idnurm A."/>
            <person name="Herrera-Estrella A."/>
            <person name="Gabaldon T."/>
            <person name="Grigoriev I.V."/>
        </authorList>
    </citation>
    <scope>NUCLEOTIDE SEQUENCE [LARGE SCALE GENOMIC DNA]</scope>
    <source>
        <strain evidence="2 3">CBS 277.49</strain>
    </source>
</reference>
<keyword evidence="1" id="KW-0732">Signal</keyword>
<evidence type="ECO:0000313" key="2">
    <source>
        <dbReference type="EMBL" id="OAD05665.1"/>
    </source>
</evidence>
<name>A0A162MUQ3_MUCCL</name>
<dbReference type="EMBL" id="AMYB01000003">
    <property type="protein sequence ID" value="OAD05665.1"/>
    <property type="molecule type" value="Genomic_DNA"/>
</dbReference>
<comment type="caution">
    <text evidence="2">The sequence shown here is derived from an EMBL/GenBank/DDBJ whole genome shotgun (WGS) entry which is preliminary data.</text>
</comment>
<proteinExistence type="predicted"/>
<feature type="chain" id="PRO_5007837447" evidence="1">
    <location>
        <begin position="21"/>
        <end position="270"/>
    </location>
</feature>
<accession>A0A162MUQ3</accession>
<evidence type="ECO:0000313" key="3">
    <source>
        <dbReference type="Proteomes" id="UP000077051"/>
    </source>
</evidence>
<dbReference type="OrthoDB" id="2240336at2759"/>